<proteinExistence type="predicted"/>
<keyword evidence="1" id="KW-0472">Membrane</keyword>
<dbReference type="RefSeq" id="WP_233086503.1">
    <property type="nucleotide sequence ID" value="NZ_BAABWN010000001.1"/>
</dbReference>
<dbReference type="PROSITE" id="PS50883">
    <property type="entry name" value="EAL"/>
    <property type="match status" value="1"/>
</dbReference>
<keyword evidence="1" id="KW-1133">Transmembrane helix</keyword>
<dbReference type="InterPro" id="IPR000160">
    <property type="entry name" value="GGDEF_dom"/>
</dbReference>
<dbReference type="InterPro" id="IPR013656">
    <property type="entry name" value="PAS_4"/>
</dbReference>
<dbReference type="InterPro" id="IPR035965">
    <property type="entry name" value="PAS-like_dom_sf"/>
</dbReference>
<keyword evidence="6" id="KW-1185">Reference proteome</keyword>
<dbReference type="Proteomes" id="UP001465153">
    <property type="component" value="Unassembled WGS sequence"/>
</dbReference>
<evidence type="ECO:0000256" key="1">
    <source>
        <dbReference type="SAM" id="Phobius"/>
    </source>
</evidence>
<dbReference type="Pfam" id="PF00563">
    <property type="entry name" value="EAL"/>
    <property type="match status" value="1"/>
</dbReference>
<evidence type="ECO:0000313" key="5">
    <source>
        <dbReference type="EMBL" id="GAA6166468.1"/>
    </source>
</evidence>
<dbReference type="SMART" id="SM00267">
    <property type="entry name" value="GGDEF"/>
    <property type="match status" value="1"/>
</dbReference>
<feature type="transmembrane region" description="Helical" evidence="1">
    <location>
        <begin position="142"/>
        <end position="166"/>
    </location>
</feature>
<dbReference type="SUPFAM" id="SSF55073">
    <property type="entry name" value="Nucleotide cyclase"/>
    <property type="match status" value="1"/>
</dbReference>
<name>A0ABQ0A483_9GAMM</name>
<dbReference type="NCBIfam" id="TIGR00229">
    <property type="entry name" value="sensory_box"/>
    <property type="match status" value="1"/>
</dbReference>
<dbReference type="SMART" id="SM00052">
    <property type="entry name" value="EAL"/>
    <property type="match status" value="1"/>
</dbReference>
<dbReference type="Pfam" id="PF08448">
    <property type="entry name" value="PAS_4"/>
    <property type="match status" value="1"/>
</dbReference>
<dbReference type="InterPro" id="IPR043128">
    <property type="entry name" value="Rev_trsase/Diguanyl_cyclase"/>
</dbReference>
<protein>
    <submittedName>
        <fullName evidence="5">GGDEF domain-containing phosphodiesterase</fullName>
    </submittedName>
</protein>
<dbReference type="CDD" id="cd01949">
    <property type="entry name" value="GGDEF"/>
    <property type="match status" value="1"/>
</dbReference>
<dbReference type="Gene3D" id="3.20.20.450">
    <property type="entry name" value="EAL domain"/>
    <property type="match status" value="1"/>
</dbReference>
<feature type="domain" description="PAS" evidence="2">
    <location>
        <begin position="232"/>
        <end position="274"/>
    </location>
</feature>
<dbReference type="InterPro" id="IPR001633">
    <property type="entry name" value="EAL_dom"/>
</dbReference>
<dbReference type="PANTHER" id="PTHR44757">
    <property type="entry name" value="DIGUANYLATE CYCLASE DGCP"/>
    <property type="match status" value="1"/>
</dbReference>
<sequence length="804" mass="91473">MLIGLSLGLVLSGSHVYWGFLRQQQEHTDFNERVLELIAPTATRAIETSDNELASEAVSGIMKYEFIQSANIIDASGNVLADQRRYNRQKEQFLWLTELIDKHFQQYSAELFSGDEQKVLIGHVNFVVNLNSVYDQLYRDSFGYLLAEIVKILILVSLLFVFLYFYMARPLSRLVNEMQTINFYQPKSQRFTRLGDRKDELSQLVESGNELLESVELALDSQRSIEGALRKSEEHLRQLIDRLPVYVSARNSEGRVVFANNAWASVFGLSPDQIRFNRLVDIASDAQDNILEVLGHDRVVFKEDRDVFVAEESWLSVEGRELFWQSHYTPLKFHDESVVLVVSTDISDRKKNEADIAYMAYHDPLTGLPNRLQLVERLENELHRAARHKYFGAVLFIDLDQFKYINDSLGHPVGDVVLKEVAHRLENSVREEDLVARLGGDEFVLVLTVLDTKFSESVKKASEIINKVRTELGVPIAHDNMDLRVTCSVGAVMFPDGNVTVHELLRFADTAMYQVKEGGRNGIAFFNEAMAEQAKNQLVLEAELHKALSADQYELFYQAKVDVQTGMLTGAEALLRWKHPERGYVSPGIFISVLESSGMIIEVGQWILEEACRSLQKWQALGVWNDDMHLSINISPRQFRRSDFVDEVKKTLMDIPVHRGTLDIEITESVVIGNIEETISTMEELALEGISFSLDDFGTGYSSISYLKRLPVSTLKIDQSFIRDLGEDRSDKVLVESMSSMGRLLGLKVVAEGVEEQEQLELIRDFGCDEYQGYFFSRPIPADQFYKLLHENSLKQSLKASRAG</sequence>
<dbReference type="SUPFAM" id="SSF55785">
    <property type="entry name" value="PYP-like sensor domain (PAS domain)"/>
    <property type="match status" value="1"/>
</dbReference>
<evidence type="ECO:0000259" key="2">
    <source>
        <dbReference type="PROSITE" id="PS50112"/>
    </source>
</evidence>
<organism evidence="5 6">
    <name type="scientific">Sessilibacter corallicola</name>
    <dbReference type="NCBI Taxonomy" id="2904075"/>
    <lineage>
        <taxon>Bacteria</taxon>
        <taxon>Pseudomonadati</taxon>
        <taxon>Pseudomonadota</taxon>
        <taxon>Gammaproteobacteria</taxon>
        <taxon>Cellvibrionales</taxon>
        <taxon>Cellvibrionaceae</taxon>
        <taxon>Sessilibacter</taxon>
    </lineage>
</organism>
<evidence type="ECO:0000259" key="4">
    <source>
        <dbReference type="PROSITE" id="PS50887"/>
    </source>
</evidence>
<evidence type="ECO:0000259" key="3">
    <source>
        <dbReference type="PROSITE" id="PS50883"/>
    </source>
</evidence>
<dbReference type="InterPro" id="IPR052155">
    <property type="entry name" value="Biofilm_reg_signaling"/>
</dbReference>
<reference evidence="5 6" key="1">
    <citation type="submission" date="2024-04" db="EMBL/GenBank/DDBJ databases">
        <title>Draft genome sequence of Sessilibacter corallicola NBRC 116591.</title>
        <authorList>
            <person name="Miyakawa T."/>
            <person name="Kusuya Y."/>
            <person name="Miura T."/>
        </authorList>
    </citation>
    <scope>NUCLEOTIDE SEQUENCE [LARGE SCALE GENOMIC DNA]</scope>
    <source>
        <strain evidence="5 6">KU-00831-HH</strain>
    </source>
</reference>
<evidence type="ECO:0000313" key="6">
    <source>
        <dbReference type="Proteomes" id="UP001465153"/>
    </source>
</evidence>
<dbReference type="SUPFAM" id="SSF141868">
    <property type="entry name" value="EAL domain-like"/>
    <property type="match status" value="1"/>
</dbReference>
<dbReference type="InterPro" id="IPR035919">
    <property type="entry name" value="EAL_sf"/>
</dbReference>
<dbReference type="InterPro" id="IPR000014">
    <property type="entry name" value="PAS"/>
</dbReference>
<dbReference type="Gene3D" id="3.30.70.270">
    <property type="match status" value="1"/>
</dbReference>
<comment type="caution">
    <text evidence="5">The sequence shown here is derived from an EMBL/GenBank/DDBJ whole genome shotgun (WGS) entry which is preliminary data.</text>
</comment>
<dbReference type="PROSITE" id="PS50112">
    <property type="entry name" value="PAS"/>
    <property type="match status" value="1"/>
</dbReference>
<dbReference type="Pfam" id="PF00990">
    <property type="entry name" value="GGDEF"/>
    <property type="match status" value="1"/>
</dbReference>
<dbReference type="InterPro" id="IPR029787">
    <property type="entry name" value="Nucleotide_cyclase"/>
</dbReference>
<keyword evidence="1" id="KW-0812">Transmembrane</keyword>
<dbReference type="EMBL" id="BAABWN010000001">
    <property type="protein sequence ID" value="GAA6166468.1"/>
    <property type="molecule type" value="Genomic_DNA"/>
</dbReference>
<feature type="domain" description="GGDEF" evidence="4">
    <location>
        <begin position="390"/>
        <end position="528"/>
    </location>
</feature>
<accession>A0ABQ0A483</accession>
<dbReference type="CDD" id="cd01948">
    <property type="entry name" value="EAL"/>
    <property type="match status" value="1"/>
</dbReference>
<dbReference type="Gene3D" id="3.30.450.20">
    <property type="entry name" value="PAS domain"/>
    <property type="match status" value="1"/>
</dbReference>
<dbReference type="NCBIfam" id="TIGR00254">
    <property type="entry name" value="GGDEF"/>
    <property type="match status" value="1"/>
</dbReference>
<feature type="domain" description="EAL" evidence="3">
    <location>
        <begin position="537"/>
        <end position="793"/>
    </location>
</feature>
<dbReference type="PROSITE" id="PS50887">
    <property type="entry name" value="GGDEF"/>
    <property type="match status" value="1"/>
</dbReference>
<gene>
    <name evidence="5" type="ORF">NBRC116591_02780</name>
</gene>
<dbReference type="PANTHER" id="PTHR44757:SF2">
    <property type="entry name" value="BIOFILM ARCHITECTURE MAINTENANCE PROTEIN MBAA"/>
    <property type="match status" value="1"/>
</dbReference>